<evidence type="ECO:0000259" key="2">
    <source>
        <dbReference type="Pfam" id="PF09992"/>
    </source>
</evidence>
<evidence type="ECO:0000313" key="3">
    <source>
        <dbReference type="EMBL" id="BEH00101.1"/>
    </source>
</evidence>
<keyword evidence="4" id="KW-1185">Reference proteome</keyword>
<evidence type="ECO:0000313" key="4">
    <source>
        <dbReference type="Proteomes" id="UP001496674"/>
    </source>
</evidence>
<dbReference type="PANTHER" id="PTHR40446">
    <property type="entry name" value="N-ACETYLGLUCOSAMINE-1-PHOSPHODIESTER ALPHA-N-ACETYLGLUCOSAMINIDASE"/>
    <property type="match status" value="1"/>
</dbReference>
<proteinExistence type="predicted"/>
<evidence type="ECO:0000256" key="1">
    <source>
        <dbReference type="SAM" id="SignalP"/>
    </source>
</evidence>
<feature type="signal peptide" evidence="1">
    <location>
        <begin position="1"/>
        <end position="19"/>
    </location>
</feature>
<dbReference type="EMBL" id="AP028055">
    <property type="protein sequence ID" value="BEH00101.1"/>
    <property type="molecule type" value="Genomic_DNA"/>
</dbReference>
<organism evidence="3 4">
    <name type="scientific">Bacteroides sedimenti</name>
    <dbReference type="NCBI Taxonomy" id="2136147"/>
    <lineage>
        <taxon>Bacteria</taxon>
        <taxon>Pseudomonadati</taxon>
        <taxon>Bacteroidota</taxon>
        <taxon>Bacteroidia</taxon>
        <taxon>Bacteroidales</taxon>
        <taxon>Bacteroidaceae</taxon>
        <taxon>Bacteroides</taxon>
    </lineage>
</organism>
<feature type="chain" id="PRO_5047201683" description="Phosphodiester glycosidase domain-containing protein" evidence="1">
    <location>
        <begin position="20"/>
        <end position="816"/>
    </location>
</feature>
<dbReference type="Gene3D" id="2.60.40.1080">
    <property type="match status" value="1"/>
</dbReference>
<gene>
    <name evidence="3" type="ORF">BSYN_23650</name>
</gene>
<sequence length="816" mass="89046">MKKTLSAFLAFIFSLSVNAQAPNWGIADTLEHHSLGPGIQFTKIRYKDKPLLIWVTTIDLTNPNNKIEQVQSHNKVPDVARETVMDMSKNNTYQNHKVCAAFNHDFFSYEQGICIGVNVNNGEIPYSSGWGRSLFAISEGKTASVFAPNLDAKVNLTDGSSVKIDFFNSQALGLTGDCILFNRLNALTLTESGKYIKIKPLSKWTLNGPDIDCEVLEVSDSPLQTSQTEYVIYARGSKLTAFDGKIKAGDKISISQKLANGKFGTPAQNIVNAFHGYPSIAYEGKLHDGEYNDFENGREYEVSARVMAGMSQDGKTVYIVTVESGSRNSVGVNCIDIANWMLAHGSWNVVNFDSGGSVAIVVDHEMLNYPERGSVRPVEDGLLVVSTAEESSEVASYAFITPTLTASEISLSPLTLYSFNKNGEVLEKNIQGFTFSCIPEDLGIVDENGVFHAGNKIQQGKILATKDGLTAELAVNVRSLSDIKVSPTNILLDGVRRFPVRLEGTVDNKQYLLDPSAFVWSSSNPACCVVENGILRGIATGKTTLQGTYGGKEVVVEVSVEIAAKERVHENFSDMSLFVVNKNSPVLNLRFENSNLPLGWTDGTNMAFDITSGRLPYIELVKPVVFYSLPDSMSIQLKASANAVKNIQFFLSSATKADYKLVEMTLPSQKDSVFVIPFSEGGPLETTEYPITLNKMKINLVSSAMTGITLSMRDLKAYYPVLTGVGIPEISLIKKGAYITTINGEAVLHYNMPEPGKASASLWTMDGRKLGTLFSTTQPAGEHTCSVPFNGVNPGIYMLQMILNGKMEILKFVVSK</sequence>
<feature type="domain" description="Phosphodiester glycosidase" evidence="2">
    <location>
        <begin position="246"/>
        <end position="384"/>
    </location>
</feature>
<dbReference type="RefSeq" id="WP_353331149.1">
    <property type="nucleotide sequence ID" value="NZ_AP028055.1"/>
</dbReference>
<protein>
    <recommendedName>
        <fullName evidence="2">Phosphodiester glycosidase domain-containing protein</fullName>
    </recommendedName>
</protein>
<name>A0ABN6Z6F0_9BACE</name>
<dbReference type="Proteomes" id="UP001496674">
    <property type="component" value="Chromosome"/>
</dbReference>
<keyword evidence="1" id="KW-0732">Signal</keyword>
<reference evidence="3 4" key="1">
    <citation type="submission" date="2023-04" db="EMBL/GenBank/DDBJ databases">
        <title>Draft genome sequence of acteroides sedimenti strain YN3PY1.</title>
        <authorList>
            <person name="Yoshida N."/>
        </authorList>
    </citation>
    <scope>NUCLEOTIDE SEQUENCE [LARGE SCALE GENOMIC DNA]</scope>
    <source>
        <strain evidence="3 4">YN3PY1</strain>
    </source>
</reference>
<dbReference type="PANTHER" id="PTHR40446:SF2">
    <property type="entry name" value="N-ACETYLGLUCOSAMINE-1-PHOSPHODIESTER ALPHA-N-ACETYLGLUCOSAMINIDASE"/>
    <property type="match status" value="1"/>
</dbReference>
<dbReference type="Pfam" id="PF09992">
    <property type="entry name" value="NAGPA"/>
    <property type="match status" value="1"/>
</dbReference>
<dbReference type="InterPro" id="IPR018711">
    <property type="entry name" value="NAGPA"/>
</dbReference>
<accession>A0ABN6Z6F0</accession>